<protein>
    <submittedName>
        <fullName evidence="1">Uncharacterized protein</fullName>
    </submittedName>
</protein>
<dbReference type="EMBL" id="CP029194">
    <property type="protein sequence ID" value="QES23197.1"/>
    <property type="molecule type" value="Genomic_DNA"/>
</dbReference>
<accession>A0A5P2AZI8</accession>
<reference evidence="1 2" key="1">
    <citation type="submission" date="2018-05" db="EMBL/GenBank/DDBJ databases">
        <title>Streptomyces venezuelae.</title>
        <authorList>
            <person name="Kim W."/>
            <person name="Lee N."/>
            <person name="Cho B.-K."/>
        </authorList>
    </citation>
    <scope>NUCLEOTIDE SEQUENCE [LARGE SCALE GENOMIC DNA]</scope>
    <source>
        <strain evidence="1 2">ATCC 15068</strain>
    </source>
</reference>
<organism evidence="1 2">
    <name type="scientific">Streptomyces venezuelae</name>
    <dbReference type="NCBI Taxonomy" id="54571"/>
    <lineage>
        <taxon>Bacteria</taxon>
        <taxon>Bacillati</taxon>
        <taxon>Actinomycetota</taxon>
        <taxon>Actinomycetes</taxon>
        <taxon>Kitasatosporales</taxon>
        <taxon>Streptomycetaceae</taxon>
        <taxon>Streptomyces</taxon>
    </lineage>
</organism>
<gene>
    <name evidence="1" type="ORF">DEJ46_32095</name>
</gene>
<dbReference type="RefSeq" id="WP_150271968.1">
    <property type="nucleotide sequence ID" value="NZ_CP029194.1"/>
</dbReference>
<evidence type="ECO:0000313" key="1">
    <source>
        <dbReference type="EMBL" id="QES23197.1"/>
    </source>
</evidence>
<proteinExistence type="predicted"/>
<name>A0A5P2AZI8_STRVZ</name>
<dbReference type="AlphaFoldDB" id="A0A5P2AZI8"/>
<sequence>MFRSLRIIAAVVAALLCALILGGAAPWPPPTPVWMRNLDDVLNRSKSLVETYRPGETAALTELKSKLDELLEAVPAQPSEEVTAAIVRGRQLAERMEAINVWSTLDDDAAAVTYAAVVPLENTDLETRIALQLDMRKAARGVIEDVVCGEVWTLLSNDQKERLGIPVESHDHLNSTLEAIDGQARSVLAENWYPASLDRAIKWQTYAKGMQEKAFAMVGFLEGGQIDATDTRAFYYYFHYCAKPPR</sequence>
<evidence type="ECO:0000313" key="2">
    <source>
        <dbReference type="Proteomes" id="UP000324106"/>
    </source>
</evidence>
<dbReference type="Proteomes" id="UP000324106">
    <property type="component" value="Chromosome"/>
</dbReference>